<dbReference type="Pfam" id="PF00583">
    <property type="entry name" value="Acetyltransf_1"/>
    <property type="match status" value="1"/>
</dbReference>
<organism evidence="2 3">
    <name type="scientific">candidate division WOR-3 bacterium</name>
    <dbReference type="NCBI Taxonomy" id="2052148"/>
    <lineage>
        <taxon>Bacteria</taxon>
        <taxon>Bacteria division WOR-3</taxon>
    </lineage>
</organism>
<accession>A0A350H8R2</accession>
<dbReference type="InterPro" id="IPR016181">
    <property type="entry name" value="Acyl_CoA_acyltransferase"/>
</dbReference>
<dbReference type="InterPro" id="IPR000182">
    <property type="entry name" value="GNAT_dom"/>
</dbReference>
<evidence type="ECO:0000259" key="1">
    <source>
        <dbReference type="PROSITE" id="PS51186"/>
    </source>
</evidence>
<feature type="domain" description="N-acetyltransferase" evidence="1">
    <location>
        <begin position="3"/>
        <end position="173"/>
    </location>
</feature>
<dbReference type="PROSITE" id="PS51186">
    <property type="entry name" value="GNAT"/>
    <property type="match status" value="1"/>
</dbReference>
<name>A0A350H8R2_UNCW3</name>
<reference evidence="2 3" key="1">
    <citation type="journal article" date="2018" name="Nat. Biotechnol.">
        <title>A standardized bacterial taxonomy based on genome phylogeny substantially revises the tree of life.</title>
        <authorList>
            <person name="Parks D.H."/>
            <person name="Chuvochina M."/>
            <person name="Waite D.W."/>
            <person name="Rinke C."/>
            <person name="Skarshewski A."/>
            <person name="Chaumeil P.A."/>
            <person name="Hugenholtz P."/>
        </authorList>
    </citation>
    <scope>NUCLEOTIDE SEQUENCE [LARGE SCALE GENOMIC DNA]</scope>
    <source>
        <strain evidence="2">UBA9956</strain>
    </source>
</reference>
<evidence type="ECO:0000313" key="2">
    <source>
        <dbReference type="EMBL" id="HAV91928.1"/>
    </source>
</evidence>
<protein>
    <recommendedName>
        <fullName evidence="1">N-acetyltransferase domain-containing protein</fullName>
    </recommendedName>
</protein>
<dbReference type="CDD" id="cd04301">
    <property type="entry name" value="NAT_SF"/>
    <property type="match status" value="1"/>
</dbReference>
<dbReference type="Gene3D" id="3.40.630.30">
    <property type="match status" value="1"/>
</dbReference>
<dbReference type="EMBL" id="DMZY01000060">
    <property type="protein sequence ID" value="HAV91928.1"/>
    <property type="molecule type" value="Genomic_DNA"/>
</dbReference>
<dbReference type="AlphaFoldDB" id="A0A350H8R2"/>
<proteinExistence type="predicted"/>
<dbReference type="SUPFAM" id="SSF55729">
    <property type="entry name" value="Acyl-CoA N-acyltransferases (Nat)"/>
    <property type="match status" value="1"/>
</dbReference>
<dbReference type="GO" id="GO:0016747">
    <property type="term" value="F:acyltransferase activity, transferring groups other than amino-acyl groups"/>
    <property type="evidence" value="ECO:0007669"/>
    <property type="project" value="InterPro"/>
</dbReference>
<dbReference type="Proteomes" id="UP000264062">
    <property type="component" value="Unassembled WGS sequence"/>
</dbReference>
<evidence type="ECO:0000313" key="3">
    <source>
        <dbReference type="Proteomes" id="UP000264062"/>
    </source>
</evidence>
<comment type="caution">
    <text evidence="2">The sequence shown here is derived from an EMBL/GenBank/DDBJ whole genome shotgun (WGS) entry which is preliminary data.</text>
</comment>
<gene>
    <name evidence="2" type="ORF">DCW38_01950</name>
</gene>
<sequence>MNMKHRKVDLIKDNEIILKFHCEINYECENKETRNTSFQSYYNKWISIKSQTNEFLGNFKQSLCDARTLADIIEDDDSNIIAYIWVKFIDVKGYEIVIAEIEDLYVAKEFRGRGISVYLMQYIEKWAFEKKADILRSGTGASNHKSIKMHENFGFKPYRIEFEKIISKNKKDDTNVC</sequence>